<evidence type="ECO:0000313" key="5">
    <source>
        <dbReference type="Proteomes" id="UP000503640"/>
    </source>
</evidence>
<comment type="similarity">
    <text evidence="1">Belongs to the membrane fusion protein (MFP) (TC 8.A.1) family.</text>
</comment>
<dbReference type="PANTHER" id="PTHR30469">
    <property type="entry name" value="MULTIDRUG RESISTANCE PROTEIN MDTA"/>
    <property type="match status" value="1"/>
</dbReference>
<dbReference type="InterPro" id="IPR006143">
    <property type="entry name" value="RND_pump_MFP"/>
</dbReference>
<protein>
    <submittedName>
        <fullName evidence="4">Acriflavin resistance protein</fullName>
    </submittedName>
</protein>
<evidence type="ECO:0000259" key="3">
    <source>
        <dbReference type="Pfam" id="PF25973"/>
    </source>
</evidence>
<sequence length="345" mass="35397">MMRLSPLKLALAVAALAAALDGAATARSEGAPAAPATAPIQVRLVDVAPGEAAGWAAASLASAQHATLSTRLSATVRAVAVEEGARVKQGELLIRLSDDDVRAQLSAAQTALASAAAHERRIRELAAQRAATPSELEQAEAQRAQAQAAVAGAKASLAYAELRAPFSGTVQAKRVNAGDLVGPGQPLLDVQGAGLEVQASLSEAEASGLRLGQRLRFQAGDRRGEAEITALTPGGDPLSHRRFLRGRVLGGAQGLRSGTFARLELPGAPAAPRQAWVPRSAIVERGDLTGVFVAVQGQAQLRWISLGEPAGDRFPVRAGLRPGEAVIDAPGALRDGEAVEVSRGP</sequence>
<dbReference type="GO" id="GO:1990281">
    <property type="term" value="C:efflux pump complex"/>
    <property type="evidence" value="ECO:0007669"/>
    <property type="project" value="TreeGrafter"/>
</dbReference>
<dbReference type="PANTHER" id="PTHR30469:SF15">
    <property type="entry name" value="HLYD FAMILY OF SECRETION PROTEINS"/>
    <property type="match status" value="1"/>
</dbReference>
<feature type="domain" description="CzcB-like barrel-sandwich hybrid" evidence="3">
    <location>
        <begin position="66"/>
        <end position="186"/>
    </location>
</feature>
<organism evidence="4 5">
    <name type="scientific">Anaeromyxobacter diazotrophicus</name>
    <dbReference type="NCBI Taxonomy" id="2590199"/>
    <lineage>
        <taxon>Bacteria</taxon>
        <taxon>Pseudomonadati</taxon>
        <taxon>Myxococcota</taxon>
        <taxon>Myxococcia</taxon>
        <taxon>Myxococcales</taxon>
        <taxon>Cystobacterineae</taxon>
        <taxon>Anaeromyxobacteraceae</taxon>
        <taxon>Anaeromyxobacter</taxon>
    </lineage>
</organism>
<evidence type="ECO:0000256" key="2">
    <source>
        <dbReference type="SAM" id="SignalP"/>
    </source>
</evidence>
<dbReference type="NCBIfam" id="TIGR01730">
    <property type="entry name" value="RND_mfp"/>
    <property type="match status" value="1"/>
</dbReference>
<dbReference type="RefSeq" id="WP_176063143.1">
    <property type="nucleotide sequence ID" value="NZ_BJTG01000002.1"/>
</dbReference>
<proteinExistence type="inferred from homology"/>
<dbReference type="SUPFAM" id="SSF111369">
    <property type="entry name" value="HlyD-like secretion proteins"/>
    <property type="match status" value="1"/>
</dbReference>
<name>A0A7I9VIQ9_9BACT</name>
<comment type="caution">
    <text evidence="4">The sequence shown here is derived from an EMBL/GenBank/DDBJ whole genome shotgun (WGS) entry which is preliminary data.</text>
</comment>
<dbReference type="Proteomes" id="UP000503640">
    <property type="component" value="Unassembled WGS sequence"/>
</dbReference>
<dbReference type="EMBL" id="BJTG01000002">
    <property type="protein sequence ID" value="GEJ56028.1"/>
    <property type="molecule type" value="Genomic_DNA"/>
</dbReference>
<reference evidence="5" key="1">
    <citation type="journal article" date="2020" name="Appl. Environ. Microbiol.">
        <title>Diazotrophic Anaeromyxobacter Isolates from Soils.</title>
        <authorList>
            <person name="Masuda Y."/>
            <person name="Yamanaka H."/>
            <person name="Xu Z.X."/>
            <person name="Shiratori Y."/>
            <person name="Aono T."/>
            <person name="Amachi S."/>
            <person name="Senoo K."/>
            <person name="Itoh H."/>
        </authorList>
    </citation>
    <scope>NUCLEOTIDE SEQUENCE [LARGE SCALE GENOMIC DNA]</scope>
    <source>
        <strain evidence="5">R267</strain>
    </source>
</reference>
<dbReference type="InterPro" id="IPR058647">
    <property type="entry name" value="BSH_CzcB-like"/>
</dbReference>
<dbReference type="Pfam" id="PF25973">
    <property type="entry name" value="BSH_CzcB"/>
    <property type="match status" value="1"/>
</dbReference>
<evidence type="ECO:0000313" key="4">
    <source>
        <dbReference type="EMBL" id="GEJ56028.1"/>
    </source>
</evidence>
<evidence type="ECO:0000256" key="1">
    <source>
        <dbReference type="ARBA" id="ARBA00009477"/>
    </source>
</evidence>
<feature type="chain" id="PRO_5029701944" evidence="2">
    <location>
        <begin position="27"/>
        <end position="345"/>
    </location>
</feature>
<accession>A0A7I9VIQ9</accession>
<dbReference type="AlphaFoldDB" id="A0A7I9VIQ9"/>
<dbReference type="Gene3D" id="2.40.50.100">
    <property type="match status" value="2"/>
</dbReference>
<dbReference type="GO" id="GO:0015562">
    <property type="term" value="F:efflux transmembrane transporter activity"/>
    <property type="evidence" value="ECO:0007669"/>
    <property type="project" value="TreeGrafter"/>
</dbReference>
<feature type="signal peptide" evidence="2">
    <location>
        <begin position="1"/>
        <end position="26"/>
    </location>
</feature>
<gene>
    <name evidence="4" type="ORF">AMYX_07690</name>
</gene>
<keyword evidence="2" id="KW-0732">Signal</keyword>
<keyword evidence="5" id="KW-1185">Reference proteome</keyword>
<dbReference type="Gene3D" id="2.40.420.20">
    <property type="match status" value="1"/>
</dbReference>